<evidence type="ECO:0000313" key="2">
    <source>
        <dbReference type="EMBL" id="GGT88556.1"/>
    </source>
</evidence>
<organism evidence="1 3">
    <name type="scientific">Sulfodiicoccus acidiphilus</name>
    <dbReference type="NCBI Taxonomy" id="1670455"/>
    <lineage>
        <taxon>Archaea</taxon>
        <taxon>Thermoproteota</taxon>
        <taxon>Thermoprotei</taxon>
        <taxon>Sulfolobales</taxon>
        <taxon>Sulfolobaceae</taxon>
        <taxon>Sulfodiicoccus</taxon>
    </lineage>
</organism>
<reference evidence="3" key="2">
    <citation type="submission" date="2018-04" db="EMBL/GenBank/DDBJ databases">
        <title>Complete genome sequence of Sulfodiicoccus acidiphilus strain HS-1.</title>
        <authorList>
            <person name="Sakai H.D."/>
            <person name="Kurosawa N."/>
        </authorList>
    </citation>
    <scope>NUCLEOTIDE SEQUENCE [LARGE SCALE GENOMIC DNA]</scope>
    <source>
        <strain evidence="3">HS-1</strain>
    </source>
</reference>
<reference evidence="2" key="4">
    <citation type="submission" date="2020-09" db="EMBL/GenBank/DDBJ databases">
        <authorList>
            <person name="Sun Q."/>
            <person name="Ohkuma M."/>
        </authorList>
    </citation>
    <scope>NUCLEOTIDE SEQUENCE</scope>
    <source>
        <strain evidence="2">JCM 31740</strain>
    </source>
</reference>
<dbReference type="EMBL" id="BMQS01000002">
    <property type="protein sequence ID" value="GGT88556.1"/>
    <property type="molecule type" value="Genomic_DNA"/>
</dbReference>
<dbReference type="AlphaFoldDB" id="A0A348B3U1"/>
<keyword evidence="3" id="KW-1185">Reference proteome</keyword>
<accession>A0A348B3U1</accession>
<dbReference type="KEGG" id="sacd:HS1genome_1232"/>
<reference evidence="1" key="3">
    <citation type="journal article" date="2019" name="BMC Res. Notes">
        <title>Complete genome sequence of the Sulfodiicoccus acidiphilus strain HS-1T, the first crenarchaeon that lacks polB3, isolated from an acidic hot spring in Ohwaku-dani, Hakone, Japan.</title>
        <authorList>
            <person name="Sakai H.D."/>
            <person name="Kurosawa N."/>
        </authorList>
    </citation>
    <scope>NUCLEOTIDE SEQUENCE</scope>
    <source>
        <strain evidence="1">HS-1</strain>
    </source>
</reference>
<dbReference type="EMBL" id="AP018553">
    <property type="protein sequence ID" value="BBD72843.1"/>
    <property type="molecule type" value="Genomic_DNA"/>
</dbReference>
<evidence type="ECO:0000313" key="1">
    <source>
        <dbReference type="EMBL" id="BBD72843.1"/>
    </source>
</evidence>
<dbReference type="Pfam" id="PF12007">
    <property type="entry name" value="DUF3501"/>
    <property type="match status" value="1"/>
</dbReference>
<dbReference type="Proteomes" id="UP000276741">
    <property type="component" value="Chromosome"/>
</dbReference>
<evidence type="ECO:0000313" key="3">
    <source>
        <dbReference type="Proteomes" id="UP000276741"/>
    </source>
</evidence>
<protein>
    <submittedName>
        <fullName evidence="1">Uncharacterized protein</fullName>
    </submittedName>
</protein>
<dbReference type="Proteomes" id="UP000616143">
    <property type="component" value="Unassembled WGS sequence"/>
</dbReference>
<reference evidence="2" key="1">
    <citation type="journal article" date="2014" name="Int. J. Syst. Evol. Microbiol.">
        <title>Complete genome sequence of Corynebacterium casei LMG S-19264T (=DSM 44701T), isolated from a smear-ripened cheese.</title>
        <authorList>
            <consortium name="US DOE Joint Genome Institute (JGI-PGF)"/>
            <person name="Walter F."/>
            <person name="Albersmeier A."/>
            <person name="Kalinowski J."/>
            <person name="Ruckert C."/>
        </authorList>
    </citation>
    <scope>NUCLEOTIDE SEQUENCE</scope>
    <source>
        <strain evidence="2">JCM 31740</strain>
    </source>
</reference>
<name>A0A348B3U1_9CREN</name>
<dbReference type="InterPro" id="IPR021890">
    <property type="entry name" value="DUF3501"/>
</dbReference>
<proteinExistence type="predicted"/>
<gene>
    <name evidence="2" type="ORF">GCM10007116_03190</name>
    <name evidence="1" type="ORF">HS1genome_1232</name>
</gene>
<sequence>MAQQVQEMIYLDKLEDEKEIARTYRIYSTLLPCDGKVKATLYINAENEEDLRKVFKTLKGIYNSIYLKIGGKLIHGEPEGGREQGDEFSTVQYLTFDVGESSGEMEIVVDHPNYKVSVKLPEDLAKKLVEEAKEPCQKYKL</sequence>